<dbReference type="AlphaFoldDB" id="A0A1R3HZE9"/>
<name>A0A1R3HZE9_COCAP</name>
<reference evidence="1 2" key="1">
    <citation type="submission" date="2013-09" db="EMBL/GenBank/DDBJ databases">
        <title>Corchorus capsularis genome sequencing.</title>
        <authorList>
            <person name="Alam M."/>
            <person name="Haque M.S."/>
            <person name="Islam M.S."/>
            <person name="Emdad E.M."/>
            <person name="Islam M.M."/>
            <person name="Ahmed B."/>
            <person name="Halim A."/>
            <person name="Hossen Q.M.M."/>
            <person name="Hossain M.Z."/>
            <person name="Ahmed R."/>
            <person name="Khan M.M."/>
            <person name="Islam R."/>
            <person name="Rashid M.M."/>
            <person name="Khan S.A."/>
            <person name="Rahman M.S."/>
            <person name="Alam M."/>
        </authorList>
    </citation>
    <scope>NUCLEOTIDE SEQUENCE [LARGE SCALE GENOMIC DNA]</scope>
    <source>
        <strain evidence="2">cv. CVL-1</strain>
        <tissue evidence="1">Whole seedling</tissue>
    </source>
</reference>
<keyword evidence="2" id="KW-1185">Reference proteome</keyword>
<feature type="non-terminal residue" evidence="1">
    <location>
        <position position="38"/>
    </location>
</feature>
<dbReference type="EMBL" id="AWWV01010987">
    <property type="protein sequence ID" value="OMO75723.1"/>
    <property type="molecule type" value="Genomic_DNA"/>
</dbReference>
<evidence type="ECO:0000313" key="1">
    <source>
        <dbReference type="EMBL" id="OMO75723.1"/>
    </source>
</evidence>
<organism evidence="1 2">
    <name type="scientific">Corchorus capsularis</name>
    <name type="common">Jute</name>
    <dbReference type="NCBI Taxonomy" id="210143"/>
    <lineage>
        <taxon>Eukaryota</taxon>
        <taxon>Viridiplantae</taxon>
        <taxon>Streptophyta</taxon>
        <taxon>Embryophyta</taxon>
        <taxon>Tracheophyta</taxon>
        <taxon>Spermatophyta</taxon>
        <taxon>Magnoliopsida</taxon>
        <taxon>eudicotyledons</taxon>
        <taxon>Gunneridae</taxon>
        <taxon>Pentapetalae</taxon>
        <taxon>rosids</taxon>
        <taxon>malvids</taxon>
        <taxon>Malvales</taxon>
        <taxon>Malvaceae</taxon>
        <taxon>Grewioideae</taxon>
        <taxon>Apeibeae</taxon>
        <taxon>Corchorus</taxon>
    </lineage>
</organism>
<dbReference type="Proteomes" id="UP000188268">
    <property type="component" value="Unassembled WGS sequence"/>
</dbReference>
<gene>
    <name evidence="1" type="ORF">CCACVL1_16070</name>
</gene>
<proteinExistence type="predicted"/>
<comment type="caution">
    <text evidence="1">The sequence shown here is derived from an EMBL/GenBank/DDBJ whole genome shotgun (WGS) entry which is preliminary data.</text>
</comment>
<evidence type="ECO:0000313" key="2">
    <source>
        <dbReference type="Proteomes" id="UP000188268"/>
    </source>
</evidence>
<accession>A0A1R3HZE9</accession>
<dbReference type="Gramene" id="OMO75723">
    <property type="protein sequence ID" value="OMO75723"/>
    <property type="gene ID" value="CCACVL1_16070"/>
</dbReference>
<protein>
    <submittedName>
        <fullName evidence="1">Uncharacterized protein</fullName>
    </submittedName>
</protein>
<sequence length="38" mass="4189">MGDAIVTVKQKLNPLLPSCQYGSTFFAGDSSTYQMLFE</sequence>